<comment type="caution">
    <text evidence="1">The sequence shown here is derived from an EMBL/GenBank/DDBJ whole genome shotgun (WGS) entry which is preliminary data.</text>
</comment>
<reference evidence="1" key="1">
    <citation type="submission" date="2022-11" db="EMBL/GenBank/DDBJ databases">
        <authorList>
            <person name="Petersen C."/>
        </authorList>
    </citation>
    <scope>NUCLEOTIDE SEQUENCE</scope>
    <source>
        <strain evidence="1">IBT 16849</strain>
    </source>
</reference>
<sequence>MYPFSISEDSATAGHCVVVICVGKHPLETDQNIEDLLRPLSAKHHDVLVLICDDPCKHDQMIPRSMTIPVAEKMVKECGDQTIAQINRVIKDWKFDNPKSNITVIRWAEIIDEDYTELLNIVVRFRGRFEDLIRGSAGEYIHRRVPTARLTERRLDYFAQHLIDCLPLYIFGAKYGGNRYSHAYHPIFTPSGNDHDPAASYRSPVMDVVSAYCNDAEFMEKARRVTLDSPLIQWNRVFFEKPVV</sequence>
<evidence type="ECO:0000313" key="1">
    <source>
        <dbReference type="EMBL" id="KAJ5210015.1"/>
    </source>
</evidence>
<dbReference type="AlphaFoldDB" id="A0A9W9MZ49"/>
<dbReference type="Gene3D" id="3.40.50.11710">
    <property type="entry name" value="Cyclodipeptide synthase"/>
    <property type="match status" value="1"/>
</dbReference>
<proteinExistence type="predicted"/>
<dbReference type="InterPro" id="IPR038622">
    <property type="entry name" value="CDPS_sf"/>
</dbReference>
<protein>
    <submittedName>
        <fullName evidence="1">Uncharacterized protein</fullName>
    </submittedName>
</protein>
<dbReference type="Proteomes" id="UP001150879">
    <property type="component" value="Unassembled WGS sequence"/>
</dbReference>
<organism evidence="1 2">
    <name type="scientific">Penicillium cf. griseofulvum</name>
    <dbReference type="NCBI Taxonomy" id="2972120"/>
    <lineage>
        <taxon>Eukaryota</taxon>
        <taxon>Fungi</taxon>
        <taxon>Dikarya</taxon>
        <taxon>Ascomycota</taxon>
        <taxon>Pezizomycotina</taxon>
        <taxon>Eurotiomycetes</taxon>
        <taxon>Eurotiomycetidae</taxon>
        <taxon>Eurotiales</taxon>
        <taxon>Aspergillaceae</taxon>
        <taxon>Penicillium</taxon>
    </lineage>
</organism>
<reference evidence="1" key="2">
    <citation type="journal article" date="2023" name="IMA Fungus">
        <title>Comparative genomic study of the Penicillium genus elucidates a diverse pangenome and 15 lateral gene transfer events.</title>
        <authorList>
            <person name="Petersen C."/>
            <person name="Sorensen T."/>
            <person name="Nielsen M.R."/>
            <person name="Sondergaard T.E."/>
            <person name="Sorensen J.L."/>
            <person name="Fitzpatrick D.A."/>
            <person name="Frisvad J.C."/>
            <person name="Nielsen K.L."/>
        </authorList>
    </citation>
    <scope>NUCLEOTIDE SEQUENCE</scope>
    <source>
        <strain evidence="1">IBT 16849</strain>
    </source>
</reference>
<evidence type="ECO:0000313" key="2">
    <source>
        <dbReference type="Proteomes" id="UP001150879"/>
    </source>
</evidence>
<name>A0A9W9MZ49_9EURO</name>
<accession>A0A9W9MZ49</accession>
<dbReference type="EMBL" id="JAPQKP010000001">
    <property type="protein sequence ID" value="KAJ5210015.1"/>
    <property type="molecule type" value="Genomic_DNA"/>
</dbReference>
<keyword evidence="2" id="KW-1185">Reference proteome</keyword>
<dbReference type="GO" id="GO:0016755">
    <property type="term" value="F:aminoacyltransferase activity"/>
    <property type="evidence" value="ECO:0007669"/>
    <property type="project" value="InterPro"/>
</dbReference>
<gene>
    <name evidence="1" type="ORF">N7472_000154</name>
</gene>
<dbReference type="OrthoDB" id="4978007at2759"/>